<protein>
    <submittedName>
        <fullName evidence="1">Uncharacterized protein</fullName>
    </submittedName>
</protein>
<dbReference type="Proteomes" id="UP001153331">
    <property type="component" value="Unassembled WGS sequence"/>
</dbReference>
<dbReference type="EMBL" id="JAPHNI010000915">
    <property type="protein sequence ID" value="KAJ8107501.1"/>
    <property type="molecule type" value="Genomic_DNA"/>
</dbReference>
<reference evidence="1" key="1">
    <citation type="submission" date="2022-11" db="EMBL/GenBank/DDBJ databases">
        <title>Genome Sequence of Boeremia exigua.</title>
        <authorList>
            <person name="Buettner E."/>
        </authorList>
    </citation>
    <scope>NUCLEOTIDE SEQUENCE</scope>
    <source>
        <strain evidence="1">CU02</strain>
    </source>
</reference>
<name>A0ACC2HX00_9PLEO</name>
<keyword evidence="2" id="KW-1185">Reference proteome</keyword>
<gene>
    <name evidence="1" type="ORF">OPT61_g8820</name>
</gene>
<evidence type="ECO:0000313" key="1">
    <source>
        <dbReference type="EMBL" id="KAJ8107501.1"/>
    </source>
</evidence>
<proteinExistence type="predicted"/>
<accession>A0ACC2HX00</accession>
<sequence>MRATTLATALTTLTTASARIIGIAAPATIAPDTTFHLRQVQTSNSLFVTQPRCLDAHGNEIPLPATCAVAACPATLELHASDASAVALLHEALPVYDIVAGDVDATGNARSRQHIFDNTPLSDAQCQHGWNELMAFEHDGHTYRPSVNALSQVWHSINAAALAEGVKLDSQFMTDDIAKAVADDGHPPSFTKAVLARLSDEQAADGPWACLDRARTVAFVGKTLLEAKQGSSDFLIANFTDTWEDALPEAWRKDAKLSAIEGSYEFPSDTTIRVKSKDAAVTNVQDAASTKPSARKWHEKFAKTRKK</sequence>
<organism evidence="1 2">
    <name type="scientific">Boeremia exigua</name>
    <dbReference type="NCBI Taxonomy" id="749465"/>
    <lineage>
        <taxon>Eukaryota</taxon>
        <taxon>Fungi</taxon>
        <taxon>Dikarya</taxon>
        <taxon>Ascomycota</taxon>
        <taxon>Pezizomycotina</taxon>
        <taxon>Dothideomycetes</taxon>
        <taxon>Pleosporomycetidae</taxon>
        <taxon>Pleosporales</taxon>
        <taxon>Pleosporineae</taxon>
        <taxon>Didymellaceae</taxon>
        <taxon>Boeremia</taxon>
    </lineage>
</organism>
<evidence type="ECO:0000313" key="2">
    <source>
        <dbReference type="Proteomes" id="UP001153331"/>
    </source>
</evidence>
<comment type="caution">
    <text evidence="1">The sequence shown here is derived from an EMBL/GenBank/DDBJ whole genome shotgun (WGS) entry which is preliminary data.</text>
</comment>